<reference evidence="1 2" key="1">
    <citation type="submission" date="2018-04" db="EMBL/GenBank/DDBJ databases">
        <title>Novel Campyloabacter and Helicobacter Species and Strains.</title>
        <authorList>
            <person name="Mannion A.J."/>
            <person name="Shen Z."/>
            <person name="Fox J.G."/>
        </authorList>
    </citation>
    <scope>NUCLEOTIDE SEQUENCE [LARGE SCALE GENOMIC DNA]</scope>
    <source>
        <strain evidence="1 2">MIT 17-337</strain>
    </source>
</reference>
<keyword evidence="2" id="KW-1185">Reference proteome</keyword>
<evidence type="ECO:0000313" key="2">
    <source>
        <dbReference type="Proteomes" id="UP000256379"/>
    </source>
</evidence>
<dbReference type="EMBL" id="NXLQ01000003">
    <property type="protein sequence ID" value="RDU66826.1"/>
    <property type="molecule type" value="Genomic_DNA"/>
</dbReference>
<protein>
    <recommendedName>
        <fullName evidence="3">DUF3078 domain-containing protein</fullName>
    </recommendedName>
</protein>
<evidence type="ECO:0008006" key="3">
    <source>
        <dbReference type="Google" id="ProtNLM"/>
    </source>
</evidence>
<sequence length="298" mass="34883">MSIVYNAPLPFSFTQAKTDINAEKDGWEIDLKRIALNFSQSSLTNQTLYNNFSDSNLKGNSQLALQFYFTMNVNYYSRRFVAFNIILAEYGFTQIMQTDKSWLTNKNLDKLLFSTDYTQRMWDFDWGFEEFEVGPFIKASYQTEFYPTPSVGRRHIMNYLIGGKLFDGKYFKSLYFDFFGEHDLNSNTQFNGFGTEIGLSLEYKINKNVRWLYAMSFKKYLYNTQFSRISPDYQFLIETRIEARLFKSLSISPTLRYYILKAKDIGVPASSLILGVSLNFGKLVMPAQKPLNKYEFLN</sequence>
<comment type="caution">
    <text evidence="1">The sequence shown here is derived from an EMBL/GenBank/DDBJ whole genome shotgun (WGS) entry which is preliminary data.</text>
</comment>
<accession>A0A3D8IPI3</accession>
<gene>
    <name evidence="1" type="ORF">CQA53_02920</name>
</gene>
<dbReference type="Proteomes" id="UP000256379">
    <property type="component" value="Unassembled WGS sequence"/>
</dbReference>
<organism evidence="1 2">
    <name type="scientific">Helicobacter didelphidarum</name>
    <dbReference type="NCBI Taxonomy" id="2040648"/>
    <lineage>
        <taxon>Bacteria</taxon>
        <taxon>Pseudomonadati</taxon>
        <taxon>Campylobacterota</taxon>
        <taxon>Epsilonproteobacteria</taxon>
        <taxon>Campylobacterales</taxon>
        <taxon>Helicobacteraceae</taxon>
        <taxon>Helicobacter</taxon>
    </lineage>
</organism>
<name>A0A3D8IPI3_9HELI</name>
<dbReference type="AlphaFoldDB" id="A0A3D8IPI3"/>
<evidence type="ECO:0000313" key="1">
    <source>
        <dbReference type="EMBL" id="RDU66826.1"/>
    </source>
</evidence>
<proteinExistence type="predicted"/>
<dbReference type="OrthoDB" id="5320060at2"/>